<dbReference type="InterPro" id="IPR011990">
    <property type="entry name" value="TPR-like_helical_dom_sf"/>
</dbReference>
<keyword evidence="8" id="KW-0847">Vitamin C</keyword>
<evidence type="ECO:0000256" key="11">
    <source>
        <dbReference type="ARBA" id="ARBA00023004"/>
    </source>
</evidence>
<dbReference type="PANTHER" id="PTHR10869:SF244">
    <property type="entry name" value="PROLYL 4-HYDROXYLASE SUBUNIT ALPHA-2"/>
    <property type="match status" value="1"/>
</dbReference>
<evidence type="ECO:0000256" key="13">
    <source>
        <dbReference type="SAM" id="SignalP"/>
    </source>
</evidence>
<dbReference type="InterPro" id="IPR005123">
    <property type="entry name" value="Oxoglu/Fe-dep_dioxygenase_dom"/>
</dbReference>
<feature type="domain" description="Fe2OG dioxygenase" evidence="14">
    <location>
        <begin position="401"/>
        <end position="506"/>
    </location>
</feature>
<keyword evidence="16" id="KW-1185">Reference proteome</keyword>
<sequence length="523" mass="60330">MTAKRIHGPCVVSYVALSLFLVLLFASHLPVHGEFYSSIDSLKRLDSIESSLLLSFRKYSEGLEDYISIIRRFMERIKFQHEKAEKDVEDYLGNPINAFTLIERVVRDWMDVNDLLKFEDISQELMDSLTQLRKNSSLPDENELKGAVLGLARLQDIYDIDADDMANGKGYGHPLTWRECLEIATTLIDENRMDLALKWLKQTDRKLQNSQDAKEIKDYFATQIKEHFARVHHTLGDKQKAQQHLNGISEKDSQHSSKLTMKMLNRLMDEKQKYIPFKESDRHRNYARLCQGKSLNRTQLSCHLDSSSHPFFILNPLQIEPMLMDPYIRVYHNLLSDEQITNLFNFASKKFYRSEVIRGPNENEVTEKRVSQQAWVSPEDTPTAAYMYRMVHLITGFNMTNVEKMQVANYGIGGLYVPHYDYMNVSRTLAGLVGDRISTNMFYLSDVIQGGYTIFPELNVYLKPIKGSMVMWPNLHRSVQPDIRTLHAGCPVVKGTKRIANIWTHSGYQDVARPCGLTNDALK</sequence>
<protein>
    <recommendedName>
        <fullName evidence="5">procollagen-proline 4-dioxygenase</fullName>
        <ecNumber evidence="5">1.14.11.2</ecNumber>
    </recommendedName>
</protein>
<evidence type="ECO:0000313" key="16">
    <source>
        <dbReference type="Proteomes" id="UP001652621"/>
    </source>
</evidence>
<dbReference type="GO" id="GO:0005788">
    <property type="term" value="C:endoplasmic reticulum lumen"/>
    <property type="evidence" value="ECO:0007669"/>
    <property type="project" value="UniProtKB-SubCell"/>
</dbReference>
<keyword evidence="7" id="KW-0256">Endoplasmic reticulum</keyword>
<reference evidence="17" key="2">
    <citation type="submission" date="2025-04" db="UniProtKB">
        <authorList>
            <consortium name="RefSeq"/>
        </authorList>
    </citation>
    <scope>IDENTIFICATION</scope>
    <source>
        <strain evidence="17">Aabys</strain>
    </source>
</reference>
<evidence type="ECO:0000256" key="2">
    <source>
        <dbReference type="ARBA" id="ARBA00002035"/>
    </source>
</evidence>
<accession>A0A1I8N1Z0</accession>
<feature type="signal peptide" evidence="13">
    <location>
        <begin position="1"/>
        <end position="33"/>
    </location>
</feature>
<comment type="subcellular location">
    <subcellularLocation>
        <location evidence="3">Endoplasmic reticulum lumen</location>
    </subcellularLocation>
</comment>
<dbReference type="Gene3D" id="1.25.40.10">
    <property type="entry name" value="Tetratricopeptide repeat domain"/>
    <property type="match status" value="1"/>
</dbReference>
<dbReference type="PROSITE" id="PS51471">
    <property type="entry name" value="FE2OG_OXY"/>
    <property type="match status" value="1"/>
</dbReference>
<keyword evidence="13" id="KW-0732">Signal</keyword>
<dbReference type="VEuPathDB" id="VectorBase:MDOMA2_005630"/>
<proteinExistence type="inferred from homology"/>
<comment type="function">
    <text evidence="2">Catalyzes the post-translational formation of 4-hydroxyproline in -Xaa-Pro-Gly- sequences in collagens and other proteins.</text>
</comment>
<dbReference type="OrthoDB" id="420380at2759"/>
<dbReference type="InterPro" id="IPR045054">
    <property type="entry name" value="P4HA-like"/>
</dbReference>
<evidence type="ECO:0000256" key="9">
    <source>
        <dbReference type="ARBA" id="ARBA00022964"/>
    </source>
</evidence>
<evidence type="ECO:0000256" key="8">
    <source>
        <dbReference type="ARBA" id="ARBA00022896"/>
    </source>
</evidence>
<dbReference type="GO" id="GO:0005506">
    <property type="term" value="F:iron ion binding"/>
    <property type="evidence" value="ECO:0007669"/>
    <property type="project" value="InterPro"/>
</dbReference>
<keyword evidence="10" id="KW-0560">Oxidoreductase</keyword>
<dbReference type="Gene3D" id="6.10.140.1460">
    <property type="match status" value="1"/>
</dbReference>
<keyword evidence="11" id="KW-0408">Iron</keyword>
<dbReference type="InterPro" id="IPR013547">
    <property type="entry name" value="P4H_N"/>
</dbReference>
<dbReference type="InterPro" id="IPR044862">
    <property type="entry name" value="Pro_4_hyd_alph_FE2OG_OXY"/>
</dbReference>
<evidence type="ECO:0000259" key="14">
    <source>
        <dbReference type="PROSITE" id="PS51471"/>
    </source>
</evidence>
<dbReference type="GO" id="GO:0004656">
    <property type="term" value="F:procollagen-proline 4-dioxygenase activity"/>
    <property type="evidence" value="ECO:0007669"/>
    <property type="project" value="UniProtKB-EC"/>
</dbReference>
<keyword evidence="9" id="KW-0223">Dioxygenase</keyword>
<evidence type="ECO:0000313" key="17">
    <source>
        <dbReference type="RefSeq" id="XP_011292630.1"/>
    </source>
</evidence>
<name>A0A1I8N1Z0_MUSDO</name>
<dbReference type="Pfam" id="PF13640">
    <property type="entry name" value="2OG-FeII_Oxy_3"/>
    <property type="match status" value="1"/>
</dbReference>
<dbReference type="InterPro" id="IPR006620">
    <property type="entry name" value="Pro_4_hyd_alph"/>
</dbReference>
<dbReference type="Gene3D" id="2.60.120.620">
    <property type="entry name" value="q2cbj1_9rhob like domain"/>
    <property type="match status" value="1"/>
</dbReference>
<comment type="cofactor">
    <cofactor evidence="1">
        <name>L-ascorbate</name>
        <dbReference type="ChEBI" id="CHEBI:38290"/>
    </cofactor>
</comment>
<dbReference type="Proteomes" id="UP001652621">
    <property type="component" value="Unplaced"/>
</dbReference>
<evidence type="ECO:0000256" key="3">
    <source>
        <dbReference type="ARBA" id="ARBA00004319"/>
    </source>
</evidence>
<evidence type="ECO:0000313" key="15">
    <source>
        <dbReference type="EnsemblMetazoa" id="MDOA010701-PB"/>
    </source>
</evidence>
<dbReference type="EnsemblMetazoa" id="MDOA010701-RB">
    <property type="protein sequence ID" value="MDOA010701-PB"/>
    <property type="gene ID" value="MDOA010701"/>
</dbReference>
<dbReference type="SMART" id="SM00702">
    <property type="entry name" value="P4Hc"/>
    <property type="match status" value="1"/>
</dbReference>
<feature type="chain" id="PRO_5044561130" description="procollagen-proline 4-dioxygenase" evidence="13">
    <location>
        <begin position="34"/>
        <end position="523"/>
    </location>
</feature>
<evidence type="ECO:0000256" key="6">
    <source>
        <dbReference type="ARBA" id="ARBA00022723"/>
    </source>
</evidence>
<evidence type="ECO:0000256" key="12">
    <source>
        <dbReference type="ARBA" id="ARBA00023180"/>
    </source>
</evidence>
<evidence type="ECO:0000256" key="7">
    <source>
        <dbReference type="ARBA" id="ARBA00022824"/>
    </source>
</evidence>
<keyword evidence="6" id="KW-0479">Metal-binding</keyword>
<dbReference type="VEuPathDB" id="VectorBase:MDOA010701"/>
<dbReference type="RefSeq" id="XP_011292630.1">
    <property type="nucleotide sequence ID" value="XM_011294328.2"/>
</dbReference>
<evidence type="ECO:0000256" key="10">
    <source>
        <dbReference type="ARBA" id="ARBA00023002"/>
    </source>
</evidence>
<dbReference type="AlphaFoldDB" id="A0A1I8N1Z0"/>
<organism evidence="15">
    <name type="scientific">Musca domestica</name>
    <name type="common">House fly</name>
    <dbReference type="NCBI Taxonomy" id="7370"/>
    <lineage>
        <taxon>Eukaryota</taxon>
        <taxon>Metazoa</taxon>
        <taxon>Ecdysozoa</taxon>
        <taxon>Arthropoda</taxon>
        <taxon>Hexapoda</taxon>
        <taxon>Insecta</taxon>
        <taxon>Pterygota</taxon>
        <taxon>Neoptera</taxon>
        <taxon>Endopterygota</taxon>
        <taxon>Diptera</taxon>
        <taxon>Brachycera</taxon>
        <taxon>Muscomorpha</taxon>
        <taxon>Muscoidea</taxon>
        <taxon>Muscidae</taxon>
        <taxon>Musca</taxon>
    </lineage>
</organism>
<dbReference type="eggNOG" id="KOG1591">
    <property type="taxonomic scope" value="Eukaryota"/>
</dbReference>
<evidence type="ECO:0000256" key="1">
    <source>
        <dbReference type="ARBA" id="ARBA00001961"/>
    </source>
</evidence>
<dbReference type="KEGG" id="mde:101900206"/>
<dbReference type="EC" id="1.14.11.2" evidence="5"/>
<evidence type="ECO:0000256" key="4">
    <source>
        <dbReference type="ARBA" id="ARBA00006511"/>
    </source>
</evidence>
<dbReference type="PANTHER" id="PTHR10869">
    <property type="entry name" value="PROLYL 4-HYDROXYLASE ALPHA SUBUNIT"/>
    <property type="match status" value="1"/>
</dbReference>
<gene>
    <name evidence="15" type="primary">101900206</name>
    <name evidence="17" type="synonym">LOC101900206</name>
</gene>
<reference evidence="15" key="1">
    <citation type="submission" date="2020-05" db="UniProtKB">
        <authorList>
            <consortium name="EnsemblMetazoa"/>
        </authorList>
    </citation>
    <scope>IDENTIFICATION</scope>
    <source>
        <strain evidence="15">Aabys</strain>
    </source>
</reference>
<dbReference type="GO" id="GO:0031418">
    <property type="term" value="F:L-ascorbic acid binding"/>
    <property type="evidence" value="ECO:0007669"/>
    <property type="project" value="UniProtKB-KW"/>
</dbReference>
<comment type="similarity">
    <text evidence="4">Belongs to the P4HA family.</text>
</comment>
<keyword evidence="12" id="KW-0325">Glycoprotein</keyword>
<evidence type="ECO:0000256" key="5">
    <source>
        <dbReference type="ARBA" id="ARBA00012269"/>
    </source>
</evidence>
<dbReference type="STRING" id="7370.A0A1I8N1Z0"/>
<dbReference type="Pfam" id="PF08336">
    <property type="entry name" value="P4Ha_N"/>
    <property type="match status" value="1"/>
</dbReference>
<dbReference type="GeneID" id="101900206"/>